<keyword evidence="4" id="KW-0645">Protease</keyword>
<dbReference type="Pfam" id="PF04389">
    <property type="entry name" value="Peptidase_M28"/>
    <property type="match status" value="1"/>
</dbReference>
<feature type="domain" description="PA" evidence="2">
    <location>
        <begin position="135"/>
        <end position="226"/>
    </location>
</feature>
<dbReference type="InterPro" id="IPR045175">
    <property type="entry name" value="M28_fam"/>
</dbReference>
<dbReference type="Gene3D" id="3.50.30.30">
    <property type="match status" value="1"/>
</dbReference>
<evidence type="ECO:0000259" key="2">
    <source>
        <dbReference type="Pfam" id="PF02225"/>
    </source>
</evidence>
<dbReference type="Pfam" id="PF02225">
    <property type="entry name" value="PA"/>
    <property type="match status" value="1"/>
</dbReference>
<sequence>MTTVLRATTATATAIMVLASTTAAQAAGRLDGTWPAHRLAATTTGDDAMRHLRAYDRIARRNGGVRATGTPGFAASDAYTARVLERAGYRVYRQEVPYEDYRIDAERADVLTPANRPVRVLMMRFSPVTPPEGLTAPLVVAPVTESGGCTASDYDGLPVRGSIVLVRRGSCGYTAQQRVAATLGAKAMLVYMATPSPGNIWRLHAFDRSAVTIPVASVSQEQGERLAADAARGTVSLRLRLRGHSVTGTTSNLFAETRGGDPACVVMAGAHLDSVTESPGINDNAAAVAALLATAQRLAPYQRRVRNKVRFAFWGAEELPVVGSTHYVRTLSPEQRADIALYLNFELLAAPNHVRFLMDGDAGDQPPGTTPGPPGSGAIEDVFRAYLRPRGLPFKPQNMRAVGSDHEPFAQAGIPVGGINGGAFAVKTEEEAKVFGGQAGRLYDWCYHQACDTIDNIDRRALDENVPAIAYAVGRFAADVSQVEGAR</sequence>
<protein>
    <submittedName>
        <fullName evidence="4">N-acetylated-alpha-linked acidic dipeptidase</fullName>
        <ecNumber evidence="4">3.4.17.21</ecNumber>
    </submittedName>
</protein>
<dbReference type="EC" id="3.4.17.21" evidence="4"/>
<dbReference type="RefSeq" id="WP_182708336.1">
    <property type="nucleotide sequence ID" value="NZ_JACJII010000001.1"/>
</dbReference>
<feature type="domain" description="Peptidase M28" evidence="3">
    <location>
        <begin position="252"/>
        <end position="471"/>
    </location>
</feature>
<reference evidence="4 5" key="1">
    <citation type="submission" date="2020-08" db="EMBL/GenBank/DDBJ databases">
        <title>Sequencing the genomes of 1000 actinobacteria strains.</title>
        <authorList>
            <person name="Klenk H.-P."/>
        </authorList>
    </citation>
    <scope>NUCLEOTIDE SEQUENCE [LARGE SCALE GENOMIC DNA]</scope>
    <source>
        <strain evidence="4 5">DSM 45823</strain>
    </source>
</reference>
<dbReference type="InterPro" id="IPR007484">
    <property type="entry name" value="Peptidase_M28"/>
</dbReference>
<name>A0A7W3RCK7_9ACTN</name>
<keyword evidence="5" id="KW-1185">Reference proteome</keyword>
<proteinExistence type="predicted"/>
<keyword evidence="4" id="KW-0121">Carboxypeptidase</keyword>
<evidence type="ECO:0000256" key="1">
    <source>
        <dbReference type="SAM" id="SignalP"/>
    </source>
</evidence>
<evidence type="ECO:0000259" key="3">
    <source>
        <dbReference type="Pfam" id="PF04389"/>
    </source>
</evidence>
<dbReference type="SUPFAM" id="SSF52025">
    <property type="entry name" value="PA domain"/>
    <property type="match status" value="1"/>
</dbReference>
<gene>
    <name evidence="4" type="ORF">HNR21_006816</name>
</gene>
<dbReference type="Gene3D" id="3.40.630.10">
    <property type="entry name" value="Zn peptidases"/>
    <property type="match status" value="1"/>
</dbReference>
<dbReference type="GO" id="GO:0006508">
    <property type="term" value="P:proteolysis"/>
    <property type="evidence" value="ECO:0007669"/>
    <property type="project" value="InterPro"/>
</dbReference>
<feature type="chain" id="PRO_5031064399" evidence="1">
    <location>
        <begin position="27"/>
        <end position="487"/>
    </location>
</feature>
<dbReference type="PANTHER" id="PTHR12147">
    <property type="entry name" value="METALLOPEPTIDASE M28 FAMILY MEMBER"/>
    <property type="match status" value="1"/>
</dbReference>
<dbReference type="PANTHER" id="PTHR12147:SF26">
    <property type="entry name" value="PEPTIDASE M28 DOMAIN-CONTAINING PROTEIN"/>
    <property type="match status" value="1"/>
</dbReference>
<organism evidence="4 5">
    <name type="scientific">Thermomonospora cellulosilytica</name>
    <dbReference type="NCBI Taxonomy" id="1411118"/>
    <lineage>
        <taxon>Bacteria</taxon>
        <taxon>Bacillati</taxon>
        <taxon>Actinomycetota</taxon>
        <taxon>Actinomycetes</taxon>
        <taxon>Streptosporangiales</taxon>
        <taxon>Thermomonosporaceae</taxon>
        <taxon>Thermomonospora</taxon>
    </lineage>
</organism>
<dbReference type="InterPro" id="IPR003137">
    <property type="entry name" value="PA_domain"/>
</dbReference>
<dbReference type="InterPro" id="IPR046450">
    <property type="entry name" value="PA_dom_sf"/>
</dbReference>
<comment type="caution">
    <text evidence="4">The sequence shown here is derived from an EMBL/GenBank/DDBJ whole genome shotgun (WGS) entry which is preliminary data.</text>
</comment>
<dbReference type="SUPFAM" id="SSF53187">
    <property type="entry name" value="Zn-dependent exopeptidases"/>
    <property type="match status" value="1"/>
</dbReference>
<keyword evidence="4" id="KW-0378">Hydrolase</keyword>
<evidence type="ECO:0000313" key="5">
    <source>
        <dbReference type="Proteomes" id="UP000539313"/>
    </source>
</evidence>
<keyword evidence="1" id="KW-0732">Signal</keyword>
<feature type="signal peptide" evidence="1">
    <location>
        <begin position="1"/>
        <end position="26"/>
    </location>
</feature>
<dbReference type="EMBL" id="JACJII010000001">
    <property type="protein sequence ID" value="MBA9007934.1"/>
    <property type="molecule type" value="Genomic_DNA"/>
</dbReference>
<dbReference type="Proteomes" id="UP000539313">
    <property type="component" value="Unassembled WGS sequence"/>
</dbReference>
<evidence type="ECO:0000313" key="4">
    <source>
        <dbReference type="EMBL" id="MBA9007934.1"/>
    </source>
</evidence>
<dbReference type="AlphaFoldDB" id="A0A7W3RCK7"/>
<accession>A0A7W3RCK7</accession>
<dbReference type="GO" id="GO:0004181">
    <property type="term" value="F:metallocarboxypeptidase activity"/>
    <property type="evidence" value="ECO:0007669"/>
    <property type="project" value="UniProtKB-EC"/>
</dbReference>